<evidence type="ECO:0000256" key="4">
    <source>
        <dbReference type="ARBA" id="ARBA00022980"/>
    </source>
</evidence>
<keyword evidence="2 6" id="KW-0863">Zinc-finger</keyword>
<keyword evidence="1 6" id="KW-0479">Metal-binding</keyword>
<evidence type="ECO:0000259" key="7">
    <source>
        <dbReference type="SMART" id="SM01402"/>
    </source>
</evidence>
<dbReference type="SUPFAM" id="SSF57829">
    <property type="entry name" value="Zn-binding ribosomal proteins"/>
    <property type="match status" value="1"/>
</dbReference>
<feature type="binding site" evidence="6">
    <location>
        <position position="38"/>
    </location>
    <ligand>
        <name>Zn(2+)</name>
        <dbReference type="ChEBI" id="CHEBI:29105"/>
    </ligand>
</feature>
<evidence type="ECO:0000256" key="2">
    <source>
        <dbReference type="ARBA" id="ARBA00022771"/>
    </source>
</evidence>
<feature type="domain" description="Small ribosomal subunit protein eS31" evidence="7">
    <location>
        <begin position="17"/>
        <end position="59"/>
    </location>
</feature>
<feature type="binding site" evidence="6">
    <location>
        <position position="35"/>
    </location>
    <ligand>
        <name>Zn(2+)</name>
        <dbReference type="ChEBI" id="CHEBI:29105"/>
    </ligand>
</feature>
<proteinExistence type="inferred from homology"/>
<dbReference type="Gene3D" id="6.20.50.150">
    <property type="match status" value="1"/>
</dbReference>
<dbReference type="SMART" id="SM01402">
    <property type="entry name" value="Ribosomal_S27"/>
    <property type="match status" value="1"/>
</dbReference>
<comment type="caution">
    <text evidence="6">Lacks conserved residue(s) required for the propagation of feature annotation.</text>
</comment>
<comment type="cofactor">
    <cofactor evidence="6">
        <name>Zn(2+)</name>
        <dbReference type="ChEBI" id="CHEBI:29105"/>
    </cofactor>
    <text evidence="6">Binds 1 zinc ion per subunit.</text>
</comment>
<protein>
    <recommendedName>
        <fullName evidence="6">Small ribosomal subunit protein eS31</fullName>
    </recommendedName>
</protein>
<keyword evidence="5 6" id="KW-0687">Ribonucleoprotein</keyword>
<dbReference type="GeneID" id="41323136"/>
<dbReference type="RefSeq" id="WP_020448607.1">
    <property type="nucleotide sequence ID" value="NZ_CAYAXV010000007.1"/>
</dbReference>
<evidence type="ECO:0000256" key="6">
    <source>
        <dbReference type="HAMAP-Rule" id="MF_00777"/>
    </source>
</evidence>
<dbReference type="Proteomes" id="UP000752814">
    <property type="component" value="Unassembled WGS sequence"/>
</dbReference>
<evidence type="ECO:0000313" key="9">
    <source>
        <dbReference type="Proteomes" id="UP000752814"/>
    </source>
</evidence>
<feature type="binding site" evidence="6">
    <location>
        <position position="53"/>
    </location>
    <ligand>
        <name>Zn(2+)</name>
        <dbReference type="ChEBI" id="CHEBI:29105"/>
    </ligand>
</feature>
<dbReference type="InterPro" id="IPR011332">
    <property type="entry name" value="Ribosomal_zn-bd"/>
</dbReference>
<keyword evidence="3 6" id="KW-0862">Zinc</keyword>
<feature type="binding site" evidence="6">
    <location>
        <position position="56"/>
    </location>
    <ligand>
        <name>Zn(2+)</name>
        <dbReference type="ChEBI" id="CHEBI:29105"/>
    </ligand>
</feature>
<dbReference type="GO" id="GO:1990904">
    <property type="term" value="C:ribonucleoprotein complex"/>
    <property type="evidence" value="ECO:0007669"/>
    <property type="project" value="UniProtKB-KW"/>
</dbReference>
<dbReference type="GO" id="GO:0008270">
    <property type="term" value="F:zinc ion binding"/>
    <property type="evidence" value="ECO:0007669"/>
    <property type="project" value="UniProtKB-UniRule"/>
</dbReference>
<dbReference type="AlphaFoldDB" id="A0A8J8TEK2"/>
<dbReference type="Pfam" id="PF01599">
    <property type="entry name" value="Ribosomal_S27"/>
    <property type="match status" value="1"/>
</dbReference>
<gene>
    <name evidence="6" type="primary">rps27ae</name>
    <name evidence="8" type="ORF">A3207_02035</name>
</gene>
<comment type="caution">
    <text evidence="8">The sequence shown here is derived from an EMBL/GenBank/DDBJ whole genome shotgun (WGS) entry which is preliminary data.</text>
</comment>
<dbReference type="OMA" id="HADRESC"/>
<evidence type="ECO:0000313" key="8">
    <source>
        <dbReference type="EMBL" id="TQS84827.1"/>
    </source>
</evidence>
<organism evidence="8 9">
    <name type="scientific">Candidatus Methanomassiliicoccus intestinalis</name>
    <dbReference type="NCBI Taxonomy" id="1406512"/>
    <lineage>
        <taxon>Archaea</taxon>
        <taxon>Methanobacteriati</taxon>
        <taxon>Thermoplasmatota</taxon>
        <taxon>Thermoplasmata</taxon>
        <taxon>Methanomassiliicoccales</taxon>
        <taxon>Methanomassiliicoccaceae</taxon>
        <taxon>Methanomassiliicoccus</taxon>
    </lineage>
</organism>
<dbReference type="NCBIfam" id="NF001669">
    <property type="entry name" value="PRK00432.1"/>
    <property type="match status" value="1"/>
</dbReference>
<dbReference type="GO" id="GO:0006412">
    <property type="term" value="P:translation"/>
    <property type="evidence" value="ECO:0007669"/>
    <property type="project" value="UniProtKB-UniRule"/>
</dbReference>
<comment type="subunit">
    <text evidence="6">Part of the 30S ribosomal subunit.</text>
</comment>
<sequence length="65" mass="7253">MADKKKSAAPKKEASAKKNYYSVNGDKLERVKRNCPKCGPGVFLAEHKDRVSCGKCGYTEFKNKN</sequence>
<dbReference type="EMBL" id="LVVT01000001">
    <property type="protein sequence ID" value="TQS84827.1"/>
    <property type="molecule type" value="Genomic_DNA"/>
</dbReference>
<dbReference type="InterPro" id="IPR022845">
    <property type="entry name" value="Ribosomal_eS31_arc"/>
</dbReference>
<dbReference type="InterPro" id="IPR038582">
    <property type="entry name" value="Ribosomal_eS31_euk-type_sf"/>
</dbReference>
<evidence type="ECO:0000256" key="5">
    <source>
        <dbReference type="ARBA" id="ARBA00023274"/>
    </source>
</evidence>
<dbReference type="GO" id="GO:0005840">
    <property type="term" value="C:ribosome"/>
    <property type="evidence" value="ECO:0007669"/>
    <property type="project" value="UniProtKB-KW"/>
</dbReference>
<reference evidence="8" key="1">
    <citation type="submission" date="2016-03" db="EMBL/GenBank/DDBJ databases">
        <authorList>
            <person name="Borrel G."/>
            <person name="Mccann A."/>
            <person name="O'Toole P.W."/>
        </authorList>
    </citation>
    <scope>NUCLEOTIDE SEQUENCE</scope>
    <source>
        <strain evidence="8">183</strain>
    </source>
</reference>
<dbReference type="InterPro" id="IPR002906">
    <property type="entry name" value="Ribosomal_eS31"/>
</dbReference>
<name>A0A8J8TEK2_9ARCH</name>
<comment type="similarity">
    <text evidence="6">Belongs to the eukaryotic ribosomal protein eS31 family.</text>
</comment>
<evidence type="ECO:0000256" key="1">
    <source>
        <dbReference type="ARBA" id="ARBA00022723"/>
    </source>
</evidence>
<dbReference type="GO" id="GO:0003735">
    <property type="term" value="F:structural constituent of ribosome"/>
    <property type="evidence" value="ECO:0007669"/>
    <property type="project" value="InterPro"/>
</dbReference>
<keyword evidence="4 6" id="KW-0689">Ribosomal protein</keyword>
<evidence type="ECO:0000256" key="3">
    <source>
        <dbReference type="ARBA" id="ARBA00022833"/>
    </source>
</evidence>
<accession>A0A8J8TEK2</accession>
<dbReference type="HAMAP" id="MF_00777">
    <property type="entry name" value="Ribosomal_eS31"/>
    <property type="match status" value="1"/>
</dbReference>